<dbReference type="CDD" id="cd00037">
    <property type="entry name" value="CLECT"/>
    <property type="match status" value="1"/>
</dbReference>
<dbReference type="OrthoDB" id="6116695at2759"/>
<evidence type="ECO:0000256" key="1">
    <source>
        <dbReference type="ARBA" id="ARBA00023157"/>
    </source>
</evidence>
<dbReference type="GeneID" id="106073648"/>
<dbReference type="PROSITE" id="PS50041">
    <property type="entry name" value="C_TYPE_LECTIN_2"/>
    <property type="match status" value="1"/>
</dbReference>
<dbReference type="InterPro" id="IPR016186">
    <property type="entry name" value="C-type_lectin-like/link_sf"/>
</dbReference>
<evidence type="ECO:0000313" key="5">
    <source>
        <dbReference type="RefSeq" id="XP_055898916.1"/>
    </source>
</evidence>
<dbReference type="PROSITE" id="PS00615">
    <property type="entry name" value="C_TYPE_LECTIN_1"/>
    <property type="match status" value="1"/>
</dbReference>
<keyword evidence="1" id="KW-1015">Disulfide bond</keyword>
<dbReference type="Gene3D" id="3.10.100.10">
    <property type="entry name" value="Mannose-Binding Protein A, subunit A"/>
    <property type="match status" value="1"/>
</dbReference>
<evidence type="ECO:0000259" key="3">
    <source>
        <dbReference type="PROSITE" id="PS50041"/>
    </source>
</evidence>
<protein>
    <submittedName>
        <fullName evidence="5">Uncharacterized protein LOC106073648 isoform X1</fullName>
    </submittedName>
</protein>
<keyword evidence="4" id="KW-1185">Reference proteome</keyword>
<accession>A0A9W3BHL0</accession>
<dbReference type="SMART" id="SM00034">
    <property type="entry name" value="CLECT"/>
    <property type="match status" value="1"/>
</dbReference>
<evidence type="ECO:0000313" key="4">
    <source>
        <dbReference type="Proteomes" id="UP001165740"/>
    </source>
</evidence>
<dbReference type="InterPro" id="IPR001304">
    <property type="entry name" value="C-type_lectin-like"/>
</dbReference>
<dbReference type="AlphaFoldDB" id="A0A9W3BHL0"/>
<reference evidence="5" key="1">
    <citation type="submission" date="2025-08" db="UniProtKB">
        <authorList>
            <consortium name="RefSeq"/>
        </authorList>
    </citation>
    <scope>IDENTIFICATION</scope>
</reference>
<feature type="chain" id="PRO_5040992296" evidence="2">
    <location>
        <begin position="17"/>
        <end position="232"/>
    </location>
</feature>
<dbReference type="InterPro" id="IPR050801">
    <property type="entry name" value="Ca-Dep_Lectins_ImmuneDev"/>
</dbReference>
<dbReference type="RefSeq" id="XP_055898916.1">
    <property type="nucleotide sequence ID" value="XM_056042941.1"/>
</dbReference>
<name>A0A9W3BHL0_BIOGL</name>
<feature type="signal peptide" evidence="2">
    <location>
        <begin position="1"/>
        <end position="16"/>
    </location>
</feature>
<dbReference type="InterPro" id="IPR018378">
    <property type="entry name" value="C-type_lectin_CS"/>
</dbReference>
<evidence type="ECO:0000256" key="2">
    <source>
        <dbReference type="SAM" id="SignalP"/>
    </source>
</evidence>
<organism evidence="4 5">
    <name type="scientific">Biomphalaria glabrata</name>
    <name type="common">Bloodfluke planorb</name>
    <name type="synonym">Freshwater snail</name>
    <dbReference type="NCBI Taxonomy" id="6526"/>
    <lineage>
        <taxon>Eukaryota</taxon>
        <taxon>Metazoa</taxon>
        <taxon>Spiralia</taxon>
        <taxon>Lophotrochozoa</taxon>
        <taxon>Mollusca</taxon>
        <taxon>Gastropoda</taxon>
        <taxon>Heterobranchia</taxon>
        <taxon>Euthyneura</taxon>
        <taxon>Panpulmonata</taxon>
        <taxon>Hygrophila</taxon>
        <taxon>Lymnaeoidea</taxon>
        <taxon>Planorbidae</taxon>
        <taxon>Biomphalaria</taxon>
    </lineage>
</organism>
<sequence>MFMKICVLIFFNVVSAWEMKVFFLKTNNVCGPTRLGRTWTDTSLVSCGLKCRRMFSSDCSSFMFHKVTKLCTPGGRLSSLHPIPAVHEGELYILMSDDLNDKFSFVSFNNTTVQLFYFKTEVNYTQALEICRCFDSTLNVAKTNDKYQLFASLVKETKHDTWIGLNDIESEGHFVWVDDKQEYNTSISPSYFQGDQPDNYNNNEDCVMMRWSNLQLNDERCDKTFYFICQKP</sequence>
<keyword evidence="2" id="KW-0732">Signal</keyword>
<proteinExistence type="predicted"/>
<dbReference type="PANTHER" id="PTHR22801">
    <property type="entry name" value="LITHOSTATHINE"/>
    <property type="match status" value="1"/>
</dbReference>
<dbReference type="OMA" id="ACNTHAK"/>
<feature type="domain" description="C-type lectin" evidence="3">
    <location>
        <begin position="116"/>
        <end position="230"/>
    </location>
</feature>
<dbReference type="InterPro" id="IPR016187">
    <property type="entry name" value="CTDL_fold"/>
</dbReference>
<dbReference type="Pfam" id="PF00059">
    <property type="entry name" value="Lectin_C"/>
    <property type="match status" value="1"/>
</dbReference>
<dbReference type="Proteomes" id="UP001165740">
    <property type="component" value="Chromosome 9"/>
</dbReference>
<gene>
    <name evidence="5" type="primary">LOC106073648</name>
</gene>
<dbReference type="SUPFAM" id="SSF56436">
    <property type="entry name" value="C-type lectin-like"/>
    <property type="match status" value="1"/>
</dbReference>
<dbReference type="PANTHER" id="PTHR22801:SF63">
    <property type="entry name" value="C-TYPE LECTIN DOMAIN-CONTAINING PROTEIN"/>
    <property type="match status" value="1"/>
</dbReference>